<keyword evidence="7" id="KW-0732">Signal</keyword>
<dbReference type="InterPro" id="IPR017853">
    <property type="entry name" value="GH"/>
</dbReference>
<dbReference type="PANTHER" id="PTHR30480:SF13">
    <property type="entry name" value="BETA-HEXOSAMINIDASE"/>
    <property type="match status" value="1"/>
</dbReference>
<gene>
    <name evidence="9" type="ORF">ACFSE6_15110</name>
</gene>
<sequence>MRDRNRRRLSLALAAVAATGLVACTPSTPDPTPEPTPEPTSPTDEGSETATGSGEPDPDPSASPSPSPSEPADYPNPWGPTPEEVDAATEEAAAMSADEVAGQVIVSTIVDPRPDVVAAHVEDFHLGGVILMGEAVTSMEQVAALTDAVQQAHSGSGRDWPALVSTDNEGGTVQRLDSTAGPWTDFPEFAVAGQAAANDDDGAVTDAYTAMGRELRGAGINTDWAPVADVTVPGQDAIIGGRSASSDPAIAARTVGAATRGFLDAAVLPAAKHFPGHGSLTADSHETLPSLTRGDDELAAQDLPPFESAIEAGTPMIMVGHIDVTTWDPGVAASVSPGAYRVLRDELGFSGVAVTDGLDMGALTPVGDPGDIAVAALDAGADLLLGPASDAQAHDGVVAALRDGTLDRDRVNEAAGRVIAMMEHQAELAARLGPVGPDAAGSASEAVAALEAAAAG</sequence>
<keyword evidence="10" id="KW-1185">Reference proteome</keyword>
<dbReference type="GO" id="GO:0016787">
    <property type="term" value="F:hydrolase activity"/>
    <property type="evidence" value="ECO:0007669"/>
    <property type="project" value="UniProtKB-KW"/>
</dbReference>
<proteinExistence type="inferred from homology"/>
<feature type="region of interest" description="Disordered" evidence="6">
    <location>
        <begin position="20"/>
        <end position="84"/>
    </location>
</feature>
<accession>A0ABW4L934</accession>
<evidence type="ECO:0000256" key="4">
    <source>
        <dbReference type="ARBA" id="ARBA00022801"/>
    </source>
</evidence>
<dbReference type="RefSeq" id="WP_388008902.1">
    <property type="nucleotide sequence ID" value="NZ_JBHUEE010000008.1"/>
</dbReference>
<dbReference type="SUPFAM" id="SSF51445">
    <property type="entry name" value="(Trans)glycosidases"/>
    <property type="match status" value="1"/>
</dbReference>
<feature type="domain" description="Glycoside hydrolase family 3 N-terminal" evidence="8">
    <location>
        <begin position="115"/>
        <end position="420"/>
    </location>
</feature>
<keyword evidence="4 9" id="KW-0378">Hydrolase</keyword>
<evidence type="ECO:0000256" key="1">
    <source>
        <dbReference type="ARBA" id="ARBA00001231"/>
    </source>
</evidence>
<evidence type="ECO:0000313" key="10">
    <source>
        <dbReference type="Proteomes" id="UP001597277"/>
    </source>
</evidence>
<evidence type="ECO:0000256" key="3">
    <source>
        <dbReference type="ARBA" id="ARBA00012663"/>
    </source>
</evidence>
<feature type="compositionally biased region" description="Low complexity" evidence="6">
    <location>
        <begin position="41"/>
        <end position="58"/>
    </location>
</feature>
<feature type="chain" id="PRO_5047226891" description="beta-N-acetylhexosaminidase" evidence="7">
    <location>
        <begin position="24"/>
        <end position="456"/>
    </location>
</feature>
<reference evidence="10" key="1">
    <citation type="journal article" date="2019" name="Int. J. Syst. Evol. Microbiol.">
        <title>The Global Catalogue of Microorganisms (GCM) 10K type strain sequencing project: providing services to taxonomists for standard genome sequencing and annotation.</title>
        <authorList>
            <consortium name="The Broad Institute Genomics Platform"/>
            <consortium name="The Broad Institute Genome Sequencing Center for Infectious Disease"/>
            <person name="Wu L."/>
            <person name="Ma J."/>
        </authorList>
    </citation>
    <scope>NUCLEOTIDE SEQUENCE [LARGE SCALE GENOMIC DNA]</scope>
    <source>
        <strain evidence="10">JCM 17130</strain>
    </source>
</reference>
<feature type="signal peptide" evidence="7">
    <location>
        <begin position="1"/>
        <end position="23"/>
    </location>
</feature>
<organism evidence="9 10">
    <name type="scientific">Georgenia deserti</name>
    <dbReference type="NCBI Taxonomy" id="2093781"/>
    <lineage>
        <taxon>Bacteria</taxon>
        <taxon>Bacillati</taxon>
        <taxon>Actinomycetota</taxon>
        <taxon>Actinomycetes</taxon>
        <taxon>Micrococcales</taxon>
        <taxon>Bogoriellaceae</taxon>
        <taxon>Georgenia</taxon>
    </lineage>
</organism>
<dbReference type="Proteomes" id="UP001597277">
    <property type="component" value="Unassembled WGS sequence"/>
</dbReference>
<feature type="compositionally biased region" description="Pro residues" evidence="6">
    <location>
        <begin position="28"/>
        <end position="40"/>
    </location>
</feature>
<dbReference type="EC" id="3.2.1.52" evidence="3"/>
<dbReference type="Pfam" id="PF00933">
    <property type="entry name" value="Glyco_hydro_3"/>
    <property type="match status" value="1"/>
</dbReference>
<feature type="compositionally biased region" description="Pro residues" evidence="6">
    <location>
        <begin position="59"/>
        <end position="69"/>
    </location>
</feature>
<evidence type="ECO:0000259" key="8">
    <source>
        <dbReference type="Pfam" id="PF00933"/>
    </source>
</evidence>
<evidence type="ECO:0000256" key="5">
    <source>
        <dbReference type="ARBA" id="ARBA00023295"/>
    </source>
</evidence>
<dbReference type="InterPro" id="IPR036962">
    <property type="entry name" value="Glyco_hydro_3_N_sf"/>
</dbReference>
<comment type="similarity">
    <text evidence="2">Belongs to the glycosyl hydrolase 3 family.</text>
</comment>
<dbReference type="EMBL" id="JBHUEE010000008">
    <property type="protein sequence ID" value="MFD1719170.1"/>
    <property type="molecule type" value="Genomic_DNA"/>
</dbReference>
<dbReference type="PROSITE" id="PS51257">
    <property type="entry name" value="PROKAR_LIPOPROTEIN"/>
    <property type="match status" value="1"/>
</dbReference>
<comment type="caution">
    <text evidence="9">The sequence shown here is derived from an EMBL/GenBank/DDBJ whole genome shotgun (WGS) entry which is preliminary data.</text>
</comment>
<name>A0ABW4L934_9MICO</name>
<keyword evidence="5" id="KW-0326">Glycosidase</keyword>
<evidence type="ECO:0000313" key="9">
    <source>
        <dbReference type="EMBL" id="MFD1719170.1"/>
    </source>
</evidence>
<evidence type="ECO:0000256" key="2">
    <source>
        <dbReference type="ARBA" id="ARBA00005336"/>
    </source>
</evidence>
<dbReference type="InterPro" id="IPR001764">
    <property type="entry name" value="Glyco_hydro_3_N"/>
</dbReference>
<evidence type="ECO:0000256" key="6">
    <source>
        <dbReference type="SAM" id="MobiDB-lite"/>
    </source>
</evidence>
<dbReference type="PANTHER" id="PTHR30480">
    <property type="entry name" value="BETA-HEXOSAMINIDASE-RELATED"/>
    <property type="match status" value="1"/>
</dbReference>
<dbReference type="InterPro" id="IPR050226">
    <property type="entry name" value="NagZ_Beta-hexosaminidase"/>
</dbReference>
<evidence type="ECO:0000256" key="7">
    <source>
        <dbReference type="SAM" id="SignalP"/>
    </source>
</evidence>
<protein>
    <recommendedName>
        <fullName evidence="3">beta-N-acetylhexosaminidase</fullName>
        <ecNumber evidence="3">3.2.1.52</ecNumber>
    </recommendedName>
</protein>
<comment type="catalytic activity">
    <reaction evidence="1">
        <text>Hydrolysis of terminal non-reducing N-acetyl-D-hexosamine residues in N-acetyl-beta-D-hexosaminides.</text>
        <dbReference type="EC" id="3.2.1.52"/>
    </reaction>
</comment>
<dbReference type="Gene3D" id="3.20.20.300">
    <property type="entry name" value="Glycoside hydrolase, family 3, N-terminal domain"/>
    <property type="match status" value="1"/>
</dbReference>